<feature type="compositionally biased region" description="Low complexity" evidence="1">
    <location>
        <begin position="52"/>
        <end position="65"/>
    </location>
</feature>
<protein>
    <recommendedName>
        <fullName evidence="2">DUF6699 domain-containing protein</fullName>
    </recommendedName>
</protein>
<feature type="domain" description="DUF6699" evidence="2">
    <location>
        <begin position="230"/>
        <end position="383"/>
    </location>
</feature>
<organism evidence="3 4">
    <name type="scientific">Crucibulum laeve</name>
    <dbReference type="NCBI Taxonomy" id="68775"/>
    <lineage>
        <taxon>Eukaryota</taxon>
        <taxon>Fungi</taxon>
        <taxon>Dikarya</taxon>
        <taxon>Basidiomycota</taxon>
        <taxon>Agaricomycotina</taxon>
        <taxon>Agaricomycetes</taxon>
        <taxon>Agaricomycetidae</taxon>
        <taxon>Agaricales</taxon>
        <taxon>Agaricineae</taxon>
        <taxon>Nidulariaceae</taxon>
        <taxon>Crucibulum</taxon>
    </lineage>
</organism>
<dbReference type="OrthoDB" id="3242468at2759"/>
<evidence type="ECO:0000256" key="1">
    <source>
        <dbReference type="SAM" id="MobiDB-lite"/>
    </source>
</evidence>
<feature type="compositionally biased region" description="Polar residues" evidence="1">
    <location>
        <begin position="12"/>
        <end position="21"/>
    </location>
</feature>
<gene>
    <name evidence="3" type="ORF">BDQ12DRAFT_738671</name>
</gene>
<sequence>MASYFRSIFGVHSNSTSPTTSSRKDRNDKTHHRSRSAASSPTEIRGLDYFYATPGTASTASSAHSTTRERSNSYVAAKANSPSPLRYTTGESSHSNPTAREHTAPSQQRPSTSHSSRVPLQRTASHQVGERPSPYPLFTPTGSFSSTRSSNSSIYHGSTTSHRQAPPRTSSSGSVATHSEPRPALKQSQTWQAGTKAGPHAHVSFINPNRPTTLHMHPILACTRLTRAPIYYDVTYTPSSHTVLDRHTLGSIPAHTLAQPATEPPTSGVLVMRAERLPWPIEIASTPPKSGKRFYIGDSSSESSLSGSSKPISTLDLLYAIHSFLSTRVTQPEWEALGHGSRGQRKVARAYEKRCTRMGGGWDAGVRRIDFLEGKTRLIGIEMVMEKSSSGTTGTAVGKLAFAKL</sequence>
<name>A0A5C3LKL8_9AGAR</name>
<feature type="compositionally biased region" description="Low complexity" evidence="1">
    <location>
        <begin position="143"/>
        <end position="153"/>
    </location>
</feature>
<evidence type="ECO:0000313" key="3">
    <source>
        <dbReference type="EMBL" id="TFK33669.1"/>
    </source>
</evidence>
<feature type="compositionally biased region" description="Polar residues" evidence="1">
    <location>
        <begin position="154"/>
        <end position="177"/>
    </location>
</feature>
<proteinExistence type="predicted"/>
<reference evidence="3 4" key="1">
    <citation type="journal article" date="2019" name="Nat. Ecol. Evol.">
        <title>Megaphylogeny resolves global patterns of mushroom evolution.</title>
        <authorList>
            <person name="Varga T."/>
            <person name="Krizsan K."/>
            <person name="Foldi C."/>
            <person name="Dima B."/>
            <person name="Sanchez-Garcia M."/>
            <person name="Sanchez-Ramirez S."/>
            <person name="Szollosi G.J."/>
            <person name="Szarkandi J.G."/>
            <person name="Papp V."/>
            <person name="Albert L."/>
            <person name="Andreopoulos W."/>
            <person name="Angelini C."/>
            <person name="Antonin V."/>
            <person name="Barry K.W."/>
            <person name="Bougher N.L."/>
            <person name="Buchanan P."/>
            <person name="Buyck B."/>
            <person name="Bense V."/>
            <person name="Catcheside P."/>
            <person name="Chovatia M."/>
            <person name="Cooper J."/>
            <person name="Damon W."/>
            <person name="Desjardin D."/>
            <person name="Finy P."/>
            <person name="Geml J."/>
            <person name="Haridas S."/>
            <person name="Hughes K."/>
            <person name="Justo A."/>
            <person name="Karasinski D."/>
            <person name="Kautmanova I."/>
            <person name="Kiss B."/>
            <person name="Kocsube S."/>
            <person name="Kotiranta H."/>
            <person name="LaButti K.M."/>
            <person name="Lechner B.E."/>
            <person name="Liimatainen K."/>
            <person name="Lipzen A."/>
            <person name="Lukacs Z."/>
            <person name="Mihaltcheva S."/>
            <person name="Morgado L.N."/>
            <person name="Niskanen T."/>
            <person name="Noordeloos M.E."/>
            <person name="Ohm R.A."/>
            <person name="Ortiz-Santana B."/>
            <person name="Ovrebo C."/>
            <person name="Racz N."/>
            <person name="Riley R."/>
            <person name="Savchenko A."/>
            <person name="Shiryaev A."/>
            <person name="Soop K."/>
            <person name="Spirin V."/>
            <person name="Szebenyi C."/>
            <person name="Tomsovsky M."/>
            <person name="Tulloss R.E."/>
            <person name="Uehling J."/>
            <person name="Grigoriev I.V."/>
            <person name="Vagvolgyi C."/>
            <person name="Papp T."/>
            <person name="Martin F.M."/>
            <person name="Miettinen O."/>
            <person name="Hibbett D.S."/>
            <person name="Nagy L.G."/>
        </authorList>
    </citation>
    <scope>NUCLEOTIDE SEQUENCE [LARGE SCALE GENOMIC DNA]</scope>
    <source>
        <strain evidence="3 4">CBS 166.37</strain>
    </source>
</reference>
<evidence type="ECO:0000259" key="2">
    <source>
        <dbReference type="Pfam" id="PF20415"/>
    </source>
</evidence>
<dbReference type="Proteomes" id="UP000308652">
    <property type="component" value="Unassembled WGS sequence"/>
</dbReference>
<dbReference type="EMBL" id="ML213644">
    <property type="protein sequence ID" value="TFK33669.1"/>
    <property type="molecule type" value="Genomic_DNA"/>
</dbReference>
<dbReference type="InterPro" id="IPR046522">
    <property type="entry name" value="DUF6699"/>
</dbReference>
<feature type="region of interest" description="Disordered" evidence="1">
    <location>
        <begin position="1"/>
        <end position="210"/>
    </location>
</feature>
<dbReference type="AlphaFoldDB" id="A0A5C3LKL8"/>
<evidence type="ECO:0000313" key="4">
    <source>
        <dbReference type="Proteomes" id="UP000308652"/>
    </source>
</evidence>
<feature type="compositionally biased region" description="Polar residues" evidence="1">
    <location>
        <begin position="89"/>
        <end position="126"/>
    </location>
</feature>
<keyword evidence="4" id="KW-1185">Reference proteome</keyword>
<accession>A0A5C3LKL8</accession>
<dbReference type="Pfam" id="PF20415">
    <property type="entry name" value="DUF6699"/>
    <property type="match status" value="1"/>
</dbReference>